<dbReference type="Gene3D" id="3.40.50.300">
    <property type="entry name" value="P-loop containing nucleotide triphosphate hydrolases"/>
    <property type="match status" value="1"/>
</dbReference>
<organism evidence="4 5">
    <name type="scientific">Orbilia javanica</name>
    <dbReference type="NCBI Taxonomy" id="47235"/>
    <lineage>
        <taxon>Eukaryota</taxon>
        <taxon>Fungi</taxon>
        <taxon>Dikarya</taxon>
        <taxon>Ascomycota</taxon>
        <taxon>Pezizomycotina</taxon>
        <taxon>Orbiliomycetes</taxon>
        <taxon>Orbiliales</taxon>
        <taxon>Orbiliaceae</taxon>
        <taxon>Orbilia</taxon>
    </lineage>
</organism>
<evidence type="ECO:0000259" key="3">
    <source>
        <dbReference type="Pfam" id="PF24883"/>
    </source>
</evidence>
<keyword evidence="1" id="KW-0677">Repeat</keyword>
<dbReference type="InterPro" id="IPR056884">
    <property type="entry name" value="NPHP3-like_N"/>
</dbReference>
<dbReference type="InterPro" id="IPR011990">
    <property type="entry name" value="TPR-like_helical_dom_sf"/>
</dbReference>
<protein>
    <recommendedName>
        <fullName evidence="3">Nephrocystin 3-like N-terminal domain-containing protein</fullName>
    </recommendedName>
</protein>
<dbReference type="PANTHER" id="PTHR10039:SF11">
    <property type="entry name" value="NACHT DOMAIN PROTEIN (AFU_ORTHOLOGUE AFUA_1G01490)"/>
    <property type="match status" value="1"/>
</dbReference>
<dbReference type="EMBL" id="JAVHNR010000003">
    <property type="protein sequence ID" value="KAK6347385.1"/>
    <property type="molecule type" value="Genomic_DNA"/>
</dbReference>
<dbReference type="PANTHER" id="PTHR10039">
    <property type="entry name" value="AMELOGENIN"/>
    <property type="match status" value="1"/>
</dbReference>
<feature type="compositionally biased region" description="Polar residues" evidence="2">
    <location>
        <begin position="64"/>
        <end position="74"/>
    </location>
</feature>
<name>A0AAN8N7B0_9PEZI</name>
<proteinExistence type="predicted"/>
<dbReference type="Pfam" id="PF24883">
    <property type="entry name" value="NPHP3_N"/>
    <property type="match status" value="1"/>
</dbReference>
<keyword evidence="5" id="KW-1185">Reference proteome</keyword>
<evidence type="ECO:0000256" key="2">
    <source>
        <dbReference type="SAM" id="MobiDB-lite"/>
    </source>
</evidence>
<evidence type="ECO:0000256" key="1">
    <source>
        <dbReference type="ARBA" id="ARBA00022737"/>
    </source>
</evidence>
<dbReference type="SUPFAM" id="SSF52540">
    <property type="entry name" value="P-loop containing nucleoside triphosphate hydrolases"/>
    <property type="match status" value="1"/>
</dbReference>
<comment type="caution">
    <text evidence="4">The sequence shown here is derived from an EMBL/GenBank/DDBJ whole genome shotgun (WGS) entry which is preliminary data.</text>
</comment>
<reference evidence="4 5" key="1">
    <citation type="submission" date="2019-10" db="EMBL/GenBank/DDBJ databases">
        <authorList>
            <person name="Palmer J.M."/>
        </authorList>
    </citation>
    <scope>NUCLEOTIDE SEQUENCE [LARGE SCALE GENOMIC DNA]</scope>
    <source>
        <strain evidence="4 5">TWF718</strain>
    </source>
</reference>
<feature type="domain" description="Nephrocystin 3-like N-terminal" evidence="3">
    <location>
        <begin position="468"/>
        <end position="626"/>
    </location>
</feature>
<sequence length="2237" mass="253928">MSRRAFDLFKYSKMAVDKNKNKKGATDLKSGASTSVANLPPSESIPDVPADTYDAPVSKGDEASLSSHDSQVQSEGLEKQLEKEAEYRNGAAINSQSNLPNVAASFSKLAQTGIQNGASLFSQTSTQNGAGILPASFKTGPADPIALYSSTSVDFSKLSDLGFNDKISVNGARASPPVKLTNGSSSWETKTIARDYYSDMKTTMTVSESYSTSYQSRSSNSHSVSSTQTKGFDHTEKIRSIFKRCRHELGPDVDKILRGCPNLESFKRFVNAQRIRDMPDEGSVSDNSMRWVGQFGERIEIFAQQLTLFFPGSNHKQTSESLLGCCKALLLIGSRNTDALQRFFDELYKIATALESFESHRDVYVSSPELQRVLLAIFWNIVELVIRITLLFHNARITRYLITESEEIISAIMRSFVVNKEILEHEIWITRLRESPIVQGTGPIAIQDLKSWLRQGVVEAPKPTISEGTCTWFDRILSDLKDGEDQLLYVTGKTGCGKSMLANWIVDRLRLHKQDILMSFSFDTTINNGTSPVFFLKSLLLQLINKSLGDVALFKKLADIHITAASQEDSAAAQLELERALWDVFAVSAKNTRQLNLVIDGLDHVAGGRDKAQEIVNRIREIIDLNGANSLNCVFLSAPLSPPLTGRFTEFKIDEENTQYDIKIHVTRVLEEFFGASDVSQKDRYTVIELLAKQAGGSFPVANLLIQNVKRGKNIAEILKTLQSISSTGAAGLLDTLLANIDFTNADTMRILSWMLVSEEPLSIQNMKELLEVSYGDNSPSRAPRLKWDVEKDIIQPCGSLVVVDRNLLQFSHHSLKEHFWKKTESDKTLPNRAKCNTEVVLSALAYIRTANIPQTLENGFKPPTRDIITSTLEDHSLLSYAIRKWLFHFRQSSISKSGKSGQIRQLMPVFPAEPNFPQLEYALWVYDKVSESDFLLASTIRQMVLTNVPATIYSFMNLTRVRYSNGKTVNALQDCYKAFKLSLTLFGVTSKEGWDIASEFYSISKKHGETEYDSEVFEWMINYTKSHNSHRLNDDIVEIVRRYGESLSRKDKDQDAMKHYRWLWTECCKHYGETDSRSSSVLDLMGSIIQKDPSSTEYLDLCVRQLAITEARLNAWERERVKAVIKLCSTYEACSKSMEVREAFDKAIKALTSALSEHTGEEVLAIHEGRIHLIIEYAKYYTRSGSRDSGVLLLREFWHMYRPDVKPLRSHSKGLIIQLISLAELLDASDLLEEAEELYSSLWFYFKQTPELSTSQFAYTVGCGLAKLRKNGHGDPKEEESVLRGLVDILNPTGIESITEVGLDAFLQLTRFYQGRNDWRQSDDACQRGLHKYWPAILQGNNADTLTLPRFYEDRGIELAYLGARGYAKQDAARACRQYNNVWRACQNTLMPNTQPRVIQAFKDYIRFCQENNRYEEALLSTKSYFEILCKNPGISHDSTIEIGLSLAGMYQKDRRIGDAIHIYQQISYTLLQTTLTRRTFDILTTLFSVYENAPGQESEAREFCSSFWDKLASTKNWDFSLDADLVFKIYAKHRSDLERSNAPLAEVISLVKDLMHIYIHTVGESSSYFFKAQLAYAILLESEQSKTKEAIGEYEKLLEVALRTTSHGDNTIIILQIQQSLAKLYLLDQTTAGKAEDLYKNLFEEFRGTYGPTHRPTLGALEQLIQFYSHKKDTQTIIDLLQTTIIDTLSMESREKYLFDSALSISKLFFVAGQHDVGQRLIIDLRKYCRLGQEERRAFDSHDARFKKLVFRNSQSLMTERKYQVFFTTFELVMRKNGRIESEEDLYGSVIGLVLQESEHYMAWLGATKFGDGLDVILAAGARLRAFLYAQNRHAEFKFVENDLRTIFLREFKTFGPDNNGKTSIQLQFSDDMLEEFFQECLALFADLHPSQSLSLVDVGLKRVEATVAVGDIEAAFIIAVWTHKIMTEEHKHANIFRLLFHMTSEKVKADRNPALKADIGKFTQLILQEILSGDMGVSWVSVDLGDLDKLVVLLGAEKRWDFMLTILEQLWDSRNTHDDIWSPRLVTTIGCRLVDAYMQQGKKESALRVLERIYYNYSRVFGILQPETQQFGRLLCQIYNSAGYYNKTISVTERLFWSLREEGGNGVGSKEQISNLIFHHLDLLKFANQSRKGHLNTENLAPMVKELQTLFYVKNSKWNEVLDFNAWAQKPVDQNEKSFIWQPPTSWGILEDDGPEDQNTPSEIELARRQSLGPSKAEQYKAFSRSSFASLFQA</sequence>
<accession>A0AAN8N7B0</accession>
<dbReference type="Gene3D" id="1.25.40.10">
    <property type="entry name" value="Tetratricopeptide repeat domain"/>
    <property type="match status" value="2"/>
</dbReference>
<evidence type="ECO:0000313" key="4">
    <source>
        <dbReference type="EMBL" id="KAK6347385.1"/>
    </source>
</evidence>
<evidence type="ECO:0000313" key="5">
    <source>
        <dbReference type="Proteomes" id="UP001313282"/>
    </source>
</evidence>
<dbReference type="Proteomes" id="UP001313282">
    <property type="component" value="Unassembled WGS sequence"/>
</dbReference>
<feature type="region of interest" description="Disordered" evidence="2">
    <location>
        <begin position="20"/>
        <end position="80"/>
    </location>
</feature>
<dbReference type="InterPro" id="IPR027417">
    <property type="entry name" value="P-loop_NTPase"/>
</dbReference>
<gene>
    <name evidence="4" type="ORF">TWF718_005224</name>
</gene>